<name>A0AAV0DFW9_9ASTE</name>
<keyword evidence="4" id="KW-1185">Reference proteome</keyword>
<comment type="caution">
    <text evidence="3">The sequence shown here is derived from an EMBL/GenBank/DDBJ whole genome shotgun (WGS) entry which is preliminary data.</text>
</comment>
<dbReference type="InterPro" id="IPR000210">
    <property type="entry name" value="BTB/POZ_dom"/>
</dbReference>
<sequence>MDSHPAFLTFHQPNESKASSRIDDRLTSDVVVRLRTQYRDHWVYCHSHILVRQSKYFAERLSDTWPECQILDSRNCVEVDCEENDFDHTLHILRLLYLSSDSSFNADIFHGVRTALGILQAAFKLGCLEVVTACAEYLEAVPWEEDEEEDILKVIPNMGPEVGPVLARLQPVIPSVMIKLFLSAMRFATSSPPASLNDVKRTAQEELDDMLTEDKNAPLLTADNNEIKLEVVQCIKRLHDRLSELVESLQCDSEDSKMLLLSFKSCLSDLSWAFHILSKMGILRDFVHRWTQISFKILKVVQKLSKEKETVLIRVIVLDVAAMVLDAIAYGKVVLPATQRLHMTKVWLPFVREMRSSIDTTSYNDEFGMIDDEMWMLLESLFVSLILTLPSADQAEILTGWWTNPTYPDLSVAFETWCQRSKVARRKREMLAGVKWATI</sequence>
<dbReference type="AlphaFoldDB" id="A0AAV0DFW9"/>
<dbReference type="SUPFAM" id="SSF54695">
    <property type="entry name" value="POZ domain"/>
    <property type="match status" value="1"/>
</dbReference>
<dbReference type="Gene3D" id="3.30.710.10">
    <property type="entry name" value="Potassium Channel Kv1.1, Chain A"/>
    <property type="match status" value="1"/>
</dbReference>
<protein>
    <recommendedName>
        <fullName evidence="2">BTB domain-containing protein</fullName>
    </recommendedName>
</protein>
<dbReference type="Pfam" id="PF00651">
    <property type="entry name" value="BTB"/>
    <property type="match status" value="1"/>
</dbReference>
<comment type="pathway">
    <text evidence="1">Protein modification; protein ubiquitination.</text>
</comment>
<organism evidence="3 4">
    <name type="scientific">Cuscuta epithymum</name>
    <dbReference type="NCBI Taxonomy" id="186058"/>
    <lineage>
        <taxon>Eukaryota</taxon>
        <taxon>Viridiplantae</taxon>
        <taxon>Streptophyta</taxon>
        <taxon>Embryophyta</taxon>
        <taxon>Tracheophyta</taxon>
        <taxon>Spermatophyta</taxon>
        <taxon>Magnoliopsida</taxon>
        <taxon>eudicotyledons</taxon>
        <taxon>Gunneridae</taxon>
        <taxon>Pentapetalae</taxon>
        <taxon>asterids</taxon>
        <taxon>lamiids</taxon>
        <taxon>Solanales</taxon>
        <taxon>Convolvulaceae</taxon>
        <taxon>Cuscuteae</taxon>
        <taxon>Cuscuta</taxon>
        <taxon>Cuscuta subgen. Cuscuta</taxon>
    </lineage>
</organism>
<feature type="domain" description="BTB" evidence="2">
    <location>
        <begin position="28"/>
        <end position="97"/>
    </location>
</feature>
<dbReference type="InterPro" id="IPR011333">
    <property type="entry name" value="SKP1/BTB/POZ_sf"/>
</dbReference>
<evidence type="ECO:0000256" key="1">
    <source>
        <dbReference type="ARBA" id="ARBA00004906"/>
    </source>
</evidence>
<accession>A0AAV0DFW9</accession>
<dbReference type="Proteomes" id="UP001152523">
    <property type="component" value="Unassembled WGS sequence"/>
</dbReference>
<evidence type="ECO:0000313" key="3">
    <source>
        <dbReference type="EMBL" id="CAH9098943.1"/>
    </source>
</evidence>
<dbReference type="PANTHER" id="PTHR31060">
    <property type="entry name" value="OSJNBA0011J08.25 PROTEIN-RELATED"/>
    <property type="match status" value="1"/>
</dbReference>
<evidence type="ECO:0000259" key="2">
    <source>
        <dbReference type="PROSITE" id="PS50097"/>
    </source>
</evidence>
<dbReference type="EMBL" id="CAMAPF010000103">
    <property type="protein sequence ID" value="CAH9098943.1"/>
    <property type="molecule type" value="Genomic_DNA"/>
</dbReference>
<dbReference type="PROSITE" id="PS50097">
    <property type="entry name" value="BTB"/>
    <property type="match status" value="1"/>
</dbReference>
<reference evidence="3" key="1">
    <citation type="submission" date="2022-07" db="EMBL/GenBank/DDBJ databases">
        <authorList>
            <person name="Macas J."/>
            <person name="Novak P."/>
            <person name="Neumann P."/>
        </authorList>
    </citation>
    <scope>NUCLEOTIDE SEQUENCE</scope>
</reference>
<proteinExistence type="predicted"/>
<evidence type="ECO:0000313" key="4">
    <source>
        <dbReference type="Proteomes" id="UP001152523"/>
    </source>
</evidence>
<dbReference type="PANTHER" id="PTHR31060:SF30">
    <property type="entry name" value="OS07G0668800 PROTEIN"/>
    <property type="match status" value="1"/>
</dbReference>
<dbReference type="InterPro" id="IPR038920">
    <property type="entry name" value="At3g05675-like"/>
</dbReference>
<gene>
    <name evidence="3" type="ORF">CEPIT_LOCUS14645</name>
</gene>